<reference evidence="1" key="1">
    <citation type="journal article" date="2014" name="Front. Microbiol.">
        <title>High frequency of phylogenetically diverse reductive dehalogenase-homologous genes in deep subseafloor sedimentary metagenomes.</title>
        <authorList>
            <person name="Kawai M."/>
            <person name="Futagami T."/>
            <person name="Toyoda A."/>
            <person name="Takaki Y."/>
            <person name="Nishi S."/>
            <person name="Hori S."/>
            <person name="Arai W."/>
            <person name="Tsubouchi T."/>
            <person name="Morono Y."/>
            <person name="Uchiyama I."/>
            <person name="Ito T."/>
            <person name="Fujiyama A."/>
            <person name="Inagaki F."/>
            <person name="Takami H."/>
        </authorList>
    </citation>
    <scope>NUCLEOTIDE SEQUENCE</scope>
    <source>
        <strain evidence="1">Expedition CK06-06</strain>
    </source>
</reference>
<protein>
    <recommendedName>
        <fullName evidence="2">Phage tail tape measure protein domain-containing protein</fullName>
    </recommendedName>
</protein>
<feature type="non-terminal residue" evidence="1">
    <location>
        <position position="1"/>
    </location>
</feature>
<evidence type="ECO:0000313" key="1">
    <source>
        <dbReference type="EMBL" id="GAG97081.1"/>
    </source>
</evidence>
<accession>X1DKZ3</accession>
<comment type="caution">
    <text evidence="1">The sequence shown here is derived from an EMBL/GenBank/DDBJ whole genome shotgun (WGS) entry which is preliminary data.</text>
</comment>
<evidence type="ECO:0008006" key="2">
    <source>
        <dbReference type="Google" id="ProtNLM"/>
    </source>
</evidence>
<dbReference type="AlphaFoldDB" id="X1DKZ3"/>
<sequence>LKLVEPTKKGKEALADMGLTLQDVAPEGKTFSQIIGTLEDSQISLNQAVNLFGVRAGPLMMTVINQGQEAFDGLLTSVTGTTAGIDAVEVKMQSWSVVVSNLEGSMSLFKKTIGEDLLQAVIDTVGVTEKDGIRSMITYLTELEKEQGRIGGPLVALWENMSDAIKKVFVEEFGNMENFYAFLGDSMDVISRMSQIFLTFGLEGGRILIGFMQSTADWNNNLGAVATTIQTLTTNINFKLCLRREFFVLSSMMSWLLLRAKSSLSL</sequence>
<proteinExistence type="predicted"/>
<organism evidence="1">
    <name type="scientific">marine sediment metagenome</name>
    <dbReference type="NCBI Taxonomy" id="412755"/>
    <lineage>
        <taxon>unclassified sequences</taxon>
        <taxon>metagenomes</taxon>
        <taxon>ecological metagenomes</taxon>
    </lineage>
</organism>
<dbReference type="EMBL" id="BART01019855">
    <property type="protein sequence ID" value="GAG97081.1"/>
    <property type="molecule type" value="Genomic_DNA"/>
</dbReference>
<gene>
    <name evidence="1" type="ORF">S01H4_37038</name>
</gene>
<name>X1DKZ3_9ZZZZ</name>